<comment type="caution">
    <text evidence="2">The sequence shown here is derived from an EMBL/GenBank/DDBJ whole genome shotgun (WGS) entry which is preliminary data.</text>
</comment>
<dbReference type="OrthoDB" id="9451863at2759"/>
<accession>A0A9Q1B2W0</accession>
<protein>
    <submittedName>
        <fullName evidence="2">Uncharacterized protein</fullName>
    </submittedName>
</protein>
<dbReference type="EMBL" id="JAPFRF010000006">
    <property type="protein sequence ID" value="KAJ7329897.1"/>
    <property type="molecule type" value="Genomic_DNA"/>
</dbReference>
<evidence type="ECO:0000256" key="1">
    <source>
        <dbReference type="SAM" id="MobiDB-lite"/>
    </source>
</evidence>
<dbReference type="Pfam" id="PF15482">
    <property type="entry name" value="CCER1"/>
    <property type="match status" value="1"/>
</dbReference>
<proteinExistence type="predicted"/>
<keyword evidence="3" id="KW-1185">Reference proteome</keyword>
<name>A0A9Q1B2W0_9SAUR</name>
<gene>
    <name evidence="2" type="ORF">JRQ81_016071</name>
</gene>
<evidence type="ECO:0000313" key="3">
    <source>
        <dbReference type="Proteomes" id="UP001142489"/>
    </source>
</evidence>
<dbReference type="AlphaFoldDB" id="A0A9Q1B2W0"/>
<reference evidence="2" key="1">
    <citation type="journal article" date="2023" name="DNA Res.">
        <title>Chromosome-level genome assembly of Phrynocephalus forsythii using third-generation DNA sequencing and Hi-C analysis.</title>
        <authorList>
            <person name="Qi Y."/>
            <person name="Zhao W."/>
            <person name="Zhao Y."/>
            <person name="Niu C."/>
            <person name="Cao S."/>
            <person name="Zhang Y."/>
        </authorList>
    </citation>
    <scope>NUCLEOTIDE SEQUENCE</scope>
    <source>
        <tissue evidence="2">Muscle</tissue>
    </source>
</reference>
<sequence length="103" mass="11603">MRAPRNTTQFIMHQVYEDMRQEEKRAAAAKKREEDEAEGKRMEENDSNIVSASSSCMATILAMAPERDTLGGDEEIGLNVCSQKSQTYKNVDMECHLSISCEP</sequence>
<organism evidence="2 3">
    <name type="scientific">Phrynocephalus forsythii</name>
    <dbReference type="NCBI Taxonomy" id="171643"/>
    <lineage>
        <taxon>Eukaryota</taxon>
        <taxon>Metazoa</taxon>
        <taxon>Chordata</taxon>
        <taxon>Craniata</taxon>
        <taxon>Vertebrata</taxon>
        <taxon>Euteleostomi</taxon>
        <taxon>Lepidosauria</taxon>
        <taxon>Squamata</taxon>
        <taxon>Bifurcata</taxon>
        <taxon>Unidentata</taxon>
        <taxon>Episquamata</taxon>
        <taxon>Toxicofera</taxon>
        <taxon>Iguania</taxon>
        <taxon>Acrodonta</taxon>
        <taxon>Agamidae</taxon>
        <taxon>Agaminae</taxon>
        <taxon>Phrynocephalus</taxon>
    </lineage>
</organism>
<evidence type="ECO:0000313" key="2">
    <source>
        <dbReference type="EMBL" id="KAJ7329897.1"/>
    </source>
</evidence>
<feature type="compositionally biased region" description="Basic and acidic residues" evidence="1">
    <location>
        <begin position="21"/>
        <end position="44"/>
    </location>
</feature>
<feature type="region of interest" description="Disordered" evidence="1">
    <location>
        <begin position="21"/>
        <end position="49"/>
    </location>
</feature>
<dbReference type="Proteomes" id="UP001142489">
    <property type="component" value="Unassembled WGS sequence"/>
</dbReference>
<dbReference type="InterPro" id="IPR027889">
    <property type="entry name" value="CCER1"/>
</dbReference>